<dbReference type="SMART" id="SM00575">
    <property type="entry name" value="ZnF_PMZ"/>
    <property type="match status" value="1"/>
</dbReference>
<evidence type="ECO:0000256" key="2">
    <source>
        <dbReference type="ARBA" id="ARBA00022771"/>
    </source>
</evidence>
<keyword evidence="1" id="KW-0479">Metal-binding</keyword>
<dbReference type="PANTHER" id="PTHR31973">
    <property type="entry name" value="POLYPROTEIN, PUTATIVE-RELATED"/>
    <property type="match status" value="1"/>
</dbReference>
<dbReference type="EMBL" id="JAJFAZ020000001">
    <property type="protein sequence ID" value="KAI5354944.1"/>
    <property type="molecule type" value="Genomic_DNA"/>
</dbReference>
<evidence type="ECO:0000313" key="8">
    <source>
        <dbReference type="Proteomes" id="UP001054821"/>
    </source>
</evidence>
<evidence type="ECO:0000256" key="1">
    <source>
        <dbReference type="ARBA" id="ARBA00022723"/>
    </source>
</evidence>
<proteinExistence type="predicted"/>
<dbReference type="PROSITE" id="PS50966">
    <property type="entry name" value="ZF_SWIM"/>
    <property type="match status" value="1"/>
</dbReference>
<keyword evidence="2 4" id="KW-0863">Zinc-finger</keyword>
<accession>A0AAD4ZVH3</accession>
<dbReference type="InterPro" id="IPR006564">
    <property type="entry name" value="Znf_PMZ"/>
</dbReference>
<reference evidence="7 8" key="1">
    <citation type="journal article" date="2022" name="G3 (Bethesda)">
        <title>Whole-genome sequence and methylome profiling of the almond [Prunus dulcis (Mill.) D.A. Webb] cultivar 'Nonpareil'.</title>
        <authorList>
            <person name="D'Amico-Willman K.M."/>
            <person name="Ouma W.Z."/>
            <person name="Meulia T."/>
            <person name="Sideli G.M."/>
            <person name="Gradziel T.M."/>
            <person name="Fresnedo-Ramirez J."/>
        </authorList>
    </citation>
    <scope>NUCLEOTIDE SEQUENCE [LARGE SCALE GENOMIC DNA]</scope>
    <source>
        <strain evidence="7">Clone GOH B32 T37-40</strain>
    </source>
</reference>
<sequence length="124" mass="14377">MYEREFAVDLRAKTCSCRRWDLCGIPCLHAIYAIFQRNEDIEDYVDKLYKKEAYLKTYGPIIRPVPSIDQWPMSCLPAIKPPKLRIQPGRPRKVRTKEPGVVEIPAPVPPNPKPPNWKPQPARL</sequence>
<dbReference type="Pfam" id="PF04434">
    <property type="entry name" value="SWIM"/>
    <property type="match status" value="1"/>
</dbReference>
<gene>
    <name evidence="7" type="ORF">L3X38_007839</name>
</gene>
<feature type="compositionally biased region" description="Pro residues" evidence="5">
    <location>
        <begin position="106"/>
        <end position="118"/>
    </location>
</feature>
<evidence type="ECO:0000256" key="5">
    <source>
        <dbReference type="SAM" id="MobiDB-lite"/>
    </source>
</evidence>
<name>A0AAD4ZVH3_PRUDU</name>
<feature type="domain" description="SWIM-type" evidence="6">
    <location>
        <begin position="6"/>
        <end position="38"/>
    </location>
</feature>
<dbReference type="InterPro" id="IPR007527">
    <property type="entry name" value="Znf_SWIM"/>
</dbReference>
<comment type="caution">
    <text evidence="7">The sequence shown here is derived from an EMBL/GenBank/DDBJ whole genome shotgun (WGS) entry which is preliminary data.</text>
</comment>
<dbReference type="PANTHER" id="PTHR31973:SF199">
    <property type="entry name" value="SWIM-TYPE DOMAIN-CONTAINING PROTEIN"/>
    <property type="match status" value="1"/>
</dbReference>
<dbReference type="AlphaFoldDB" id="A0AAD4ZVH3"/>
<feature type="region of interest" description="Disordered" evidence="5">
    <location>
        <begin position="83"/>
        <end position="124"/>
    </location>
</feature>
<evidence type="ECO:0000256" key="4">
    <source>
        <dbReference type="PROSITE-ProRule" id="PRU00325"/>
    </source>
</evidence>
<organism evidence="7 8">
    <name type="scientific">Prunus dulcis</name>
    <name type="common">Almond</name>
    <name type="synonym">Amygdalus dulcis</name>
    <dbReference type="NCBI Taxonomy" id="3755"/>
    <lineage>
        <taxon>Eukaryota</taxon>
        <taxon>Viridiplantae</taxon>
        <taxon>Streptophyta</taxon>
        <taxon>Embryophyta</taxon>
        <taxon>Tracheophyta</taxon>
        <taxon>Spermatophyta</taxon>
        <taxon>Magnoliopsida</taxon>
        <taxon>eudicotyledons</taxon>
        <taxon>Gunneridae</taxon>
        <taxon>Pentapetalae</taxon>
        <taxon>rosids</taxon>
        <taxon>fabids</taxon>
        <taxon>Rosales</taxon>
        <taxon>Rosaceae</taxon>
        <taxon>Amygdaloideae</taxon>
        <taxon>Amygdaleae</taxon>
        <taxon>Prunus</taxon>
    </lineage>
</organism>
<dbReference type="Proteomes" id="UP001054821">
    <property type="component" value="Chromosome 1"/>
</dbReference>
<keyword evidence="8" id="KW-1185">Reference proteome</keyword>
<evidence type="ECO:0000259" key="6">
    <source>
        <dbReference type="PROSITE" id="PS50966"/>
    </source>
</evidence>
<evidence type="ECO:0000313" key="7">
    <source>
        <dbReference type="EMBL" id="KAI5354944.1"/>
    </source>
</evidence>
<keyword evidence="3" id="KW-0862">Zinc</keyword>
<evidence type="ECO:0000256" key="3">
    <source>
        <dbReference type="ARBA" id="ARBA00022833"/>
    </source>
</evidence>
<protein>
    <recommendedName>
        <fullName evidence="6">SWIM-type domain-containing protein</fullName>
    </recommendedName>
</protein>
<dbReference type="GO" id="GO:0008270">
    <property type="term" value="F:zinc ion binding"/>
    <property type="evidence" value="ECO:0007669"/>
    <property type="project" value="UniProtKB-KW"/>
</dbReference>